<keyword evidence="5 8" id="KW-0472">Membrane</keyword>
<evidence type="ECO:0000256" key="1">
    <source>
        <dbReference type="ARBA" id="ARBA00004651"/>
    </source>
</evidence>
<feature type="transmembrane region" description="Helical" evidence="8">
    <location>
        <begin position="269"/>
        <end position="294"/>
    </location>
</feature>
<comment type="caution">
    <text evidence="10">The sequence shown here is derived from an EMBL/GenBank/DDBJ whole genome shotgun (WGS) entry which is preliminary data.</text>
</comment>
<keyword evidence="7 8" id="KW-0807">Transducer</keyword>
<sequence>MFWQPRNLYEYAIPTLALWKFTGLPTFKIDKTTYKVTTTPTSFLCCVAICLLSSNFFVYIKFYGFENTIKSMITVYEFASILTQNVGFVCTAYLRKDKMAILFTKLYLSDTRIRQFCSNKFGYADISWHFILAAAIKISSPVLAGVVDLKFMIAEPKDYAFRYCLYSGCIYYVVSDLTTFFYLTSVKKLYSELEKKLQQQQQQQQFVSRSELHEIVEIHNLLRNLAQSVSNEMQSFLLIKFLNDFFLVASDVFFGTSATIYMSDSFGSALAMTTAISGWMLLISHSIITTTYLFDKISEQDLLTSELIKDIAKNVSNNVTKLYKFEEIFSLNMKVNHLKFTLFGFLPLNCTVVYSMVAGVTTYIIYLVQFSQVEHSSQ</sequence>
<evidence type="ECO:0000256" key="6">
    <source>
        <dbReference type="ARBA" id="ARBA00023170"/>
    </source>
</evidence>
<dbReference type="Pfam" id="PF08395">
    <property type="entry name" value="7tm_7"/>
    <property type="match status" value="1"/>
</dbReference>
<evidence type="ECO:0000256" key="8">
    <source>
        <dbReference type="RuleBase" id="RU363108"/>
    </source>
</evidence>
<dbReference type="GO" id="GO:0008049">
    <property type="term" value="P:male courtship behavior"/>
    <property type="evidence" value="ECO:0007669"/>
    <property type="project" value="TreeGrafter"/>
</dbReference>
<dbReference type="GO" id="GO:0050909">
    <property type="term" value="P:sensory perception of taste"/>
    <property type="evidence" value="ECO:0007669"/>
    <property type="project" value="InterPro"/>
</dbReference>
<keyword evidence="4 8" id="KW-1133">Transmembrane helix</keyword>
<dbReference type="Proteomes" id="UP001168821">
    <property type="component" value="Unassembled WGS sequence"/>
</dbReference>
<comment type="function">
    <text evidence="8">Gustatory receptor which mediates acceptance or avoidance behavior, depending on its substrates.</text>
</comment>
<dbReference type="GO" id="GO:0030424">
    <property type="term" value="C:axon"/>
    <property type="evidence" value="ECO:0007669"/>
    <property type="project" value="TreeGrafter"/>
</dbReference>
<accession>A0AA38J0I9</accession>
<feature type="transmembrane region" description="Helical" evidence="8">
    <location>
        <begin position="128"/>
        <end position="151"/>
    </location>
</feature>
<dbReference type="EMBL" id="JALNTZ010000001">
    <property type="protein sequence ID" value="KAJ3667033.1"/>
    <property type="molecule type" value="Genomic_DNA"/>
</dbReference>
<feature type="transmembrane region" description="Helical" evidence="8">
    <location>
        <begin position="41"/>
        <end position="63"/>
    </location>
</feature>
<dbReference type="AlphaFoldDB" id="A0AA38J0I9"/>
<evidence type="ECO:0000256" key="3">
    <source>
        <dbReference type="ARBA" id="ARBA00022692"/>
    </source>
</evidence>
<comment type="caution">
    <text evidence="8">Lacks conserved residue(s) required for the propagation of feature annotation.</text>
</comment>
<feature type="transmembrane region" description="Helical" evidence="8">
    <location>
        <begin position="163"/>
        <end position="183"/>
    </location>
</feature>
<dbReference type="GO" id="GO:0007165">
    <property type="term" value="P:signal transduction"/>
    <property type="evidence" value="ECO:0007669"/>
    <property type="project" value="UniProtKB-KW"/>
</dbReference>
<dbReference type="GO" id="GO:0005886">
    <property type="term" value="C:plasma membrane"/>
    <property type="evidence" value="ECO:0007669"/>
    <property type="project" value="UniProtKB-SubCell"/>
</dbReference>
<feature type="coiled-coil region" evidence="9">
    <location>
        <begin position="183"/>
        <end position="210"/>
    </location>
</feature>
<organism evidence="10 11">
    <name type="scientific">Zophobas morio</name>
    <dbReference type="NCBI Taxonomy" id="2755281"/>
    <lineage>
        <taxon>Eukaryota</taxon>
        <taxon>Metazoa</taxon>
        <taxon>Ecdysozoa</taxon>
        <taxon>Arthropoda</taxon>
        <taxon>Hexapoda</taxon>
        <taxon>Insecta</taxon>
        <taxon>Pterygota</taxon>
        <taxon>Neoptera</taxon>
        <taxon>Endopterygota</taxon>
        <taxon>Coleoptera</taxon>
        <taxon>Polyphaga</taxon>
        <taxon>Cucujiformia</taxon>
        <taxon>Tenebrionidae</taxon>
        <taxon>Zophobas</taxon>
    </lineage>
</organism>
<dbReference type="GO" id="GO:0007635">
    <property type="term" value="P:chemosensory behavior"/>
    <property type="evidence" value="ECO:0007669"/>
    <property type="project" value="TreeGrafter"/>
</dbReference>
<gene>
    <name evidence="10" type="ORF">Zmor_002443</name>
</gene>
<evidence type="ECO:0000256" key="2">
    <source>
        <dbReference type="ARBA" id="ARBA00022475"/>
    </source>
</evidence>
<dbReference type="PANTHER" id="PTHR21143:SF133">
    <property type="entry name" value="GUSTATORY AND PHEROMONE RECEPTOR 32A-RELATED"/>
    <property type="match status" value="1"/>
</dbReference>
<comment type="similarity">
    <text evidence="8">Belongs to the insect chemoreceptor superfamily. Gustatory receptor (GR) family.</text>
</comment>
<keyword evidence="3 8" id="KW-0812">Transmembrane</keyword>
<dbReference type="PANTHER" id="PTHR21143">
    <property type="entry name" value="INVERTEBRATE GUSTATORY RECEPTOR"/>
    <property type="match status" value="1"/>
</dbReference>
<name>A0AA38J0I9_9CUCU</name>
<evidence type="ECO:0000256" key="9">
    <source>
        <dbReference type="SAM" id="Coils"/>
    </source>
</evidence>
<evidence type="ECO:0000313" key="10">
    <source>
        <dbReference type="EMBL" id="KAJ3667033.1"/>
    </source>
</evidence>
<evidence type="ECO:0000256" key="5">
    <source>
        <dbReference type="ARBA" id="ARBA00023136"/>
    </source>
</evidence>
<dbReference type="GO" id="GO:0030425">
    <property type="term" value="C:dendrite"/>
    <property type="evidence" value="ECO:0007669"/>
    <property type="project" value="TreeGrafter"/>
</dbReference>
<proteinExistence type="inferred from homology"/>
<evidence type="ECO:0000313" key="11">
    <source>
        <dbReference type="Proteomes" id="UP001168821"/>
    </source>
</evidence>
<feature type="transmembrane region" description="Helical" evidence="8">
    <location>
        <begin position="340"/>
        <end position="368"/>
    </location>
</feature>
<evidence type="ECO:0000256" key="7">
    <source>
        <dbReference type="ARBA" id="ARBA00023224"/>
    </source>
</evidence>
<protein>
    <recommendedName>
        <fullName evidence="8">Gustatory receptor</fullName>
    </recommendedName>
</protein>
<keyword evidence="11" id="KW-1185">Reference proteome</keyword>
<keyword evidence="2 8" id="KW-1003">Cell membrane</keyword>
<keyword evidence="6 8" id="KW-0675">Receptor</keyword>
<keyword evidence="9" id="KW-0175">Coiled coil</keyword>
<dbReference type="GO" id="GO:0043025">
    <property type="term" value="C:neuronal cell body"/>
    <property type="evidence" value="ECO:0007669"/>
    <property type="project" value="TreeGrafter"/>
</dbReference>
<dbReference type="InterPro" id="IPR013604">
    <property type="entry name" value="7TM_chemorcpt"/>
</dbReference>
<feature type="transmembrane region" description="Helical" evidence="8">
    <location>
        <begin position="75"/>
        <end position="94"/>
    </location>
</feature>
<reference evidence="10" key="1">
    <citation type="journal article" date="2023" name="G3 (Bethesda)">
        <title>Whole genome assemblies of Zophobas morio and Tenebrio molitor.</title>
        <authorList>
            <person name="Kaur S."/>
            <person name="Stinson S.A."/>
            <person name="diCenzo G.C."/>
        </authorList>
    </citation>
    <scope>NUCLEOTIDE SEQUENCE</scope>
    <source>
        <strain evidence="10">QUZm001</strain>
    </source>
</reference>
<comment type="subcellular location">
    <subcellularLocation>
        <location evidence="1 8">Cell membrane</location>
        <topology evidence="1 8">Multi-pass membrane protein</topology>
    </subcellularLocation>
</comment>
<evidence type="ECO:0000256" key="4">
    <source>
        <dbReference type="ARBA" id="ARBA00022989"/>
    </source>
</evidence>